<accession>A0AAV4X1U8</accession>
<comment type="caution">
    <text evidence="1">The sequence shown here is derived from an EMBL/GenBank/DDBJ whole genome shotgun (WGS) entry which is preliminary data.</text>
</comment>
<keyword evidence="2" id="KW-1185">Reference proteome</keyword>
<dbReference type="AlphaFoldDB" id="A0AAV4X1U8"/>
<evidence type="ECO:0000313" key="1">
    <source>
        <dbReference type="EMBL" id="GIY87738.1"/>
    </source>
</evidence>
<gene>
    <name evidence="1" type="ORF">CDAR_543271</name>
</gene>
<evidence type="ECO:0000313" key="2">
    <source>
        <dbReference type="Proteomes" id="UP001054837"/>
    </source>
</evidence>
<dbReference type="Proteomes" id="UP001054837">
    <property type="component" value="Unassembled WGS sequence"/>
</dbReference>
<protein>
    <submittedName>
        <fullName evidence="1">Uncharacterized protein</fullName>
    </submittedName>
</protein>
<proteinExistence type="predicted"/>
<sequence length="151" mass="16687">MTSSTKDGTGKEERNLICDIFTPGNVTRSPVSFRKRVLWKSGGDKKLEPNRVSFQGRKSNCRCQQKWTNQNRESGTSLKIGSAKGPNKIRKNQSRPINMSCLYGHGQGRTMTVLGGGTRSLFTTTSHGYTTSNSILMVIIAEHSPFALNAY</sequence>
<dbReference type="EMBL" id="BPLQ01015374">
    <property type="protein sequence ID" value="GIY87738.1"/>
    <property type="molecule type" value="Genomic_DNA"/>
</dbReference>
<name>A0AAV4X1U8_9ARAC</name>
<reference evidence="1 2" key="1">
    <citation type="submission" date="2021-06" db="EMBL/GenBank/DDBJ databases">
        <title>Caerostris darwini draft genome.</title>
        <authorList>
            <person name="Kono N."/>
            <person name="Arakawa K."/>
        </authorList>
    </citation>
    <scope>NUCLEOTIDE SEQUENCE [LARGE SCALE GENOMIC DNA]</scope>
</reference>
<organism evidence="1 2">
    <name type="scientific">Caerostris darwini</name>
    <dbReference type="NCBI Taxonomy" id="1538125"/>
    <lineage>
        <taxon>Eukaryota</taxon>
        <taxon>Metazoa</taxon>
        <taxon>Ecdysozoa</taxon>
        <taxon>Arthropoda</taxon>
        <taxon>Chelicerata</taxon>
        <taxon>Arachnida</taxon>
        <taxon>Araneae</taxon>
        <taxon>Araneomorphae</taxon>
        <taxon>Entelegynae</taxon>
        <taxon>Araneoidea</taxon>
        <taxon>Araneidae</taxon>
        <taxon>Caerostris</taxon>
    </lineage>
</organism>